<protein>
    <submittedName>
        <fullName evidence="12">Type VII secretion protein EccB</fullName>
    </submittedName>
</protein>
<organism evidence="12 13">
    <name type="scientific">Streptomyces olivoverticillatus</name>
    <dbReference type="NCBI Taxonomy" id="66427"/>
    <lineage>
        <taxon>Bacteria</taxon>
        <taxon>Bacillati</taxon>
        <taxon>Actinomycetota</taxon>
        <taxon>Actinomycetes</taxon>
        <taxon>Kitasatosporales</taxon>
        <taxon>Streptomycetaceae</taxon>
        <taxon>Streptomyces</taxon>
    </lineage>
</organism>
<dbReference type="PANTHER" id="PTHR40765:SF2">
    <property type="entry name" value="ESX-2 SECRETION SYSTEM ATPASE ECCB2"/>
    <property type="match status" value="1"/>
</dbReference>
<evidence type="ECO:0000256" key="2">
    <source>
        <dbReference type="ARBA" id="ARBA00008149"/>
    </source>
</evidence>
<dbReference type="GO" id="GO:0005524">
    <property type="term" value="F:ATP binding"/>
    <property type="evidence" value="ECO:0007669"/>
    <property type="project" value="UniProtKB-KW"/>
</dbReference>
<feature type="compositionally biased region" description="Polar residues" evidence="10">
    <location>
        <begin position="480"/>
        <end position="491"/>
    </location>
</feature>
<dbReference type="GO" id="GO:0005576">
    <property type="term" value="C:extracellular region"/>
    <property type="evidence" value="ECO:0007669"/>
    <property type="project" value="TreeGrafter"/>
</dbReference>
<dbReference type="NCBIfam" id="TIGR03919">
    <property type="entry name" value="T7SS_EccB"/>
    <property type="match status" value="1"/>
</dbReference>
<feature type="region of interest" description="Disordered" evidence="10">
    <location>
        <begin position="460"/>
        <end position="496"/>
    </location>
</feature>
<feature type="region of interest" description="Disordered" evidence="10">
    <location>
        <begin position="509"/>
        <end position="529"/>
    </location>
</feature>
<evidence type="ECO:0000313" key="12">
    <source>
        <dbReference type="EMBL" id="MBB4895966.1"/>
    </source>
</evidence>
<dbReference type="Gene3D" id="2.40.50.910">
    <property type="entry name" value="Type VII secretion system EccB, repeat 3 domain"/>
    <property type="match status" value="1"/>
</dbReference>
<evidence type="ECO:0000256" key="4">
    <source>
        <dbReference type="ARBA" id="ARBA00022692"/>
    </source>
</evidence>
<evidence type="ECO:0000256" key="1">
    <source>
        <dbReference type="ARBA" id="ARBA00004162"/>
    </source>
</evidence>
<name>A0A7W7LUH0_9ACTN</name>
<keyword evidence="13" id="KW-1185">Reference proteome</keyword>
<dbReference type="InterPro" id="IPR044857">
    <property type="entry name" value="T7SS_EccB_R1"/>
</dbReference>
<keyword evidence="8 11" id="KW-1133">Transmembrane helix</keyword>
<accession>A0A7W7LUH0</accession>
<dbReference type="Proteomes" id="UP000556084">
    <property type="component" value="Unassembled WGS sequence"/>
</dbReference>
<comment type="caution">
    <text evidence="12">The sequence shown here is derived from an EMBL/GenBank/DDBJ whole genome shotgun (WGS) entry which is preliminary data.</text>
</comment>
<evidence type="ECO:0000313" key="13">
    <source>
        <dbReference type="Proteomes" id="UP000556084"/>
    </source>
</evidence>
<keyword evidence="4 11" id="KW-0812">Transmembrane</keyword>
<evidence type="ECO:0000256" key="6">
    <source>
        <dbReference type="ARBA" id="ARBA00022801"/>
    </source>
</evidence>
<dbReference type="AlphaFoldDB" id="A0A7W7LUH0"/>
<dbReference type="Pfam" id="PF05108">
    <property type="entry name" value="T7SS_ESX1_EccB"/>
    <property type="match status" value="1"/>
</dbReference>
<feature type="region of interest" description="Disordered" evidence="10">
    <location>
        <begin position="211"/>
        <end position="245"/>
    </location>
</feature>
<dbReference type="InterPro" id="IPR042485">
    <property type="entry name" value="T7SS_EccB_R3"/>
</dbReference>
<sequence>MATRRDELNAYTFARKRTIAAFLQPSAAGTDEAAPRPVRAVLPGLVAGAVVLAGFGAWGIFKPKAPAGWSTPGAHVIVGSQSTTRYVVMETQGVRRLHPVLNFSSAKLLLDPGKSSVIKVEESELDNGKLQRGATLGIPYAPDRLPTEGDAGTKKSWAVCEQPGGGGKTVQKAVFLLAAREADKAGGKAQLKEGQALYVEGPAGDRYLVAPDGTKHLIGSGGTPSASTDGSDGDGSGGTTGSSARDQVLRRSLFSEGAQAQKVTKDWLATLHDGTPITFPQVPGRIGDKAGIGSLDPRLDKVGTVIQAVAGKGVQQYVVLPGKVAPVSDLVARLLLTSPDAVSLGQNARAAEVAPQSFTSSQEWFYGKYGWPKLVPSQANDPASGRGTVCNVLHDVDGKGTAELTTWAGPRYPAQILDGATSAYVTPGSGLLYRQFSGASPSTGSLFLVTDTGLRYAVQTNNDSSTKRSAIGDDGKQSDPQEQAGEASQAQIRLGYKDVKPVPVPAAWSEFLPKGPRLDANSARQPQSS</sequence>
<dbReference type="InterPro" id="IPR007795">
    <property type="entry name" value="T7SS_EccB"/>
</dbReference>
<evidence type="ECO:0000256" key="9">
    <source>
        <dbReference type="ARBA" id="ARBA00023136"/>
    </source>
</evidence>
<evidence type="ECO:0000256" key="7">
    <source>
        <dbReference type="ARBA" id="ARBA00022840"/>
    </source>
</evidence>
<keyword evidence="3" id="KW-1003">Cell membrane</keyword>
<dbReference type="RefSeq" id="WP_184351755.1">
    <property type="nucleotide sequence ID" value="NZ_JACHJH010000012.1"/>
</dbReference>
<feature type="compositionally biased region" description="Basic and acidic residues" evidence="10">
    <location>
        <begin position="470"/>
        <end position="479"/>
    </location>
</feature>
<evidence type="ECO:0000256" key="8">
    <source>
        <dbReference type="ARBA" id="ARBA00022989"/>
    </source>
</evidence>
<keyword evidence="6" id="KW-0378">Hydrolase</keyword>
<comment type="similarity">
    <text evidence="2">Belongs to the EccB family.</text>
</comment>
<keyword evidence="7" id="KW-0067">ATP-binding</keyword>
<dbReference type="EMBL" id="JACHJH010000012">
    <property type="protein sequence ID" value="MBB4895966.1"/>
    <property type="molecule type" value="Genomic_DNA"/>
</dbReference>
<evidence type="ECO:0000256" key="5">
    <source>
        <dbReference type="ARBA" id="ARBA00022741"/>
    </source>
</evidence>
<dbReference type="GO" id="GO:0005886">
    <property type="term" value="C:plasma membrane"/>
    <property type="evidence" value="ECO:0007669"/>
    <property type="project" value="UniProtKB-SubCell"/>
</dbReference>
<comment type="subcellular location">
    <subcellularLocation>
        <location evidence="1">Cell membrane</location>
        <topology evidence="1">Single-pass membrane protein</topology>
    </subcellularLocation>
</comment>
<dbReference type="PANTHER" id="PTHR40765">
    <property type="entry name" value="ESX-2 SECRETION SYSTEM ATPASE ECCB2"/>
    <property type="match status" value="1"/>
</dbReference>
<proteinExistence type="inferred from homology"/>
<dbReference type="GO" id="GO:0016787">
    <property type="term" value="F:hydrolase activity"/>
    <property type="evidence" value="ECO:0007669"/>
    <property type="project" value="UniProtKB-KW"/>
</dbReference>
<evidence type="ECO:0000256" key="11">
    <source>
        <dbReference type="SAM" id="Phobius"/>
    </source>
</evidence>
<gene>
    <name evidence="12" type="ORF">FHS39_005048</name>
</gene>
<evidence type="ECO:0000256" key="10">
    <source>
        <dbReference type="SAM" id="MobiDB-lite"/>
    </source>
</evidence>
<feature type="transmembrane region" description="Helical" evidence="11">
    <location>
        <begin position="40"/>
        <end position="61"/>
    </location>
</feature>
<reference evidence="12 13" key="1">
    <citation type="submission" date="2020-08" db="EMBL/GenBank/DDBJ databases">
        <title>Genomic Encyclopedia of Type Strains, Phase III (KMG-III): the genomes of soil and plant-associated and newly described type strains.</title>
        <authorList>
            <person name="Whitman W."/>
        </authorList>
    </citation>
    <scope>NUCLEOTIDE SEQUENCE [LARGE SCALE GENOMIC DNA]</scope>
    <source>
        <strain evidence="12 13">CECT 3266</strain>
    </source>
</reference>
<evidence type="ECO:0000256" key="3">
    <source>
        <dbReference type="ARBA" id="ARBA00022475"/>
    </source>
</evidence>
<keyword evidence="9 11" id="KW-0472">Membrane</keyword>
<dbReference type="Gene3D" id="3.30.2390.20">
    <property type="entry name" value="Type VII secretion system EccB, repeat 1 domain"/>
    <property type="match status" value="1"/>
</dbReference>
<keyword evidence="5" id="KW-0547">Nucleotide-binding</keyword>